<reference evidence="2 3" key="1">
    <citation type="submission" date="2019-03" db="EMBL/GenBank/DDBJ databases">
        <title>Bacillus niacini sp. nov. a Nicotinate-Metabolizing Mesophile Isolated from Soil.</title>
        <authorList>
            <person name="Zhang G."/>
        </authorList>
    </citation>
    <scope>NUCLEOTIDE SEQUENCE [LARGE SCALE GENOMIC DNA]</scope>
    <source>
        <strain evidence="2 3">WN066</strain>
    </source>
</reference>
<sequence length="23" mass="2561">MGCLSIIVSIFILFVSMEGFLLK</sequence>
<protein>
    <submittedName>
        <fullName evidence="2">Uncharacterized protein</fullName>
    </submittedName>
</protein>
<organism evidence="2 3">
    <name type="scientific">Bacillus salipaludis</name>
    <dbReference type="NCBI Taxonomy" id="2547811"/>
    <lineage>
        <taxon>Bacteria</taxon>
        <taxon>Bacillati</taxon>
        <taxon>Bacillota</taxon>
        <taxon>Bacilli</taxon>
        <taxon>Bacillales</taxon>
        <taxon>Bacillaceae</taxon>
        <taxon>Bacillus</taxon>
    </lineage>
</organism>
<evidence type="ECO:0000256" key="1">
    <source>
        <dbReference type="SAM" id="Phobius"/>
    </source>
</evidence>
<comment type="caution">
    <text evidence="2">The sequence shown here is derived from an EMBL/GenBank/DDBJ whole genome shotgun (WGS) entry which is preliminary data.</text>
</comment>
<keyword evidence="1" id="KW-0472">Membrane</keyword>
<accession>A0A4R5VHJ2</accession>
<dbReference type="AlphaFoldDB" id="A0A4R5VHJ2"/>
<gene>
    <name evidence="2" type="ORF">E2K98_29675</name>
</gene>
<name>A0A4R5VHJ2_9BACI</name>
<keyword evidence="1" id="KW-0812">Transmembrane</keyword>
<dbReference type="Proteomes" id="UP000295132">
    <property type="component" value="Unassembled WGS sequence"/>
</dbReference>
<dbReference type="EMBL" id="SMYO01000055">
    <property type="protein sequence ID" value="TDK54172.1"/>
    <property type="molecule type" value="Genomic_DNA"/>
</dbReference>
<evidence type="ECO:0000313" key="3">
    <source>
        <dbReference type="Proteomes" id="UP000295132"/>
    </source>
</evidence>
<proteinExistence type="predicted"/>
<feature type="transmembrane region" description="Helical" evidence="1">
    <location>
        <begin position="6"/>
        <end position="22"/>
    </location>
</feature>
<keyword evidence="1" id="KW-1133">Transmembrane helix</keyword>
<evidence type="ECO:0000313" key="2">
    <source>
        <dbReference type="EMBL" id="TDK54172.1"/>
    </source>
</evidence>